<dbReference type="EMBL" id="LXQA010741326">
    <property type="protein sequence ID" value="MCI68708.1"/>
    <property type="molecule type" value="Genomic_DNA"/>
</dbReference>
<comment type="caution">
    <text evidence="1">The sequence shown here is derived from an EMBL/GenBank/DDBJ whole genome shotgun (WGS) entry which is preliminary data.</text>
</comment>
<evidence type="ECO:0000313" key="2">
    <source>
        <dbReference type="Proteomes" id="UP000265520"/>
    </source>
</evidence>
<dbReference type="GO" id="GO:0016874">
    <property type="term" value="F:ligase activity"/>
    <property type="evidence" value="ECO:0007669"/>
    <property type="project" value="UniProtKB-KW"/>
</dbReference>
<accession>A0A392U6L2</accession>
<dbReference type="Gene3D" id="2.40.50.140">
    <property type="entry name" value="Nucleic acid-binding proteins"/>
    <property type="match status" value="1"/>
</dbReference>
<reference evidence="1 2" key="1">
    <citation type="journal article" date="2018" name="Front. Plant Sci.">
        <title>Red Clover (Trifolium pratense) and Zigzag Clover (T. medium) - A Picture of Genomic Similarities and Differences.</title>
        <authorList>
            <person name="Dluhosova J."/>
            <person name="Istvanek J."/>
            <person name="Nedelnik J."/>
            <person name="Repkova J."/>
        </authorList>
    </citation>
    <scope>NUCLEOTIDE SEQUENCE [LARGE SCALE GENOMIC DNA]</scope>
    <source>
        <strain evidence="2">cv. 10/8</strain>
        <tissue evidence="1">Leaf</tissue>
    </source>
</reference>
<protein>
    <submittedName>
        <fullName evidence="1">Putative methionine-tRNA ligase-like</fullName>
    </submittedName>
</protein>
<evidence type="ECO:0000313" key="1">
    <source>
        <dbReference type="EMBL" id="MCI68708.1"/>
    </source>
</evidence>
<feature type="non-terminal residue" evidence="1">
    <location>
        <position position="1"/>
    </location>
</feature>
<dbReference type="AlphaFoldDB" id="A0A392U6L2"/>
<name>A0A392U6L2_9FABA</name>
<sequence>HEGDPDELLNPKKKVWETLQVDLHTNEKLEACFKNIPLTTSAGICTVSSISNGSIR</sequence>
<dbReference type="Proteomes" id="UP000265520">
    <property type="component" value="Unassembled WGS sequence"/>
</dbReference>
<keyword evidence="2" id="KW-1185">Reference proteome</keyword>
<keyword evidence="1" id="KW-0436">Ligase</keyword>
<organism evidence="1 2">
    <name type="scientific">Trifolium medium</name>
    <dbReference type="NCBI Taxonomy" id="97028"/>
    <lineage>
        <taxon>Eukaryota</taxon>
        <taxon>Viridiplantae</taxon>
        <taxon>Streptophyta</taxon>
        <taxon>Embryophyta</taxon>
        <taxon>Tracheophyta</taxon>
        <taxon>Spermatophyta</taxon>
        <taxon>Magnoliopsida</taxon>
        <taxon>eudicotyledons</taxon>
        <taxon>Gunneridae</taxon>
        <taxon>Pentapetalae</taxon>
        <taxon>rosids</taxon>
        <taxon>fabids</taxon>
        <taxon>Fabales</taxon>
        <taxon>Fabaceae</taxon>
        <taxon>Papilionoideae</taxon>
        <taxon>50 kb inversion clade</taxon>
        <taxon>NPAAA clade</taxon>
        <taxon>Hologalegina</taxon>
        <taxon>IRL clade</taxon>
        <taxon>Trifolieae</taxon>
        <taxon>Trifolium</taxon>
    </lineage>
</organism>
<dbReference type="InterPro" id="IPR012340">
    <property type="entry name" value="NA-bd_OB-fold"/>
</dbReference>
<proteinExistence type="predicted"/>